<feature type="domain" description="Histidine kinase" evidence="14">
    <location>
        <begin position="247"/>
        <end position="455"/>
    </location>
</feature>
<evidence type="ECO:0000256" key="13">
    <source>
        <dbReference type="SAM" id="Phobius"/>
    </source>
</evidence>
<dbReference type="SUPFAM" id="SSF47384">
    <property type="entry name" value="Homodimeric domain of signal transducing histidine kinase"/>
    <property type="match status" value="1"/>
</dbReference>
<organism evidence="16 17">
    <name type="scientific">Rhizobium binae</name>
    <dbReference type="NCBI Taxonomy" id="1138190"/>
    <lineage>
        <taxon>Bacteria</taxon>
        <taxon>Pseudomonadati</taxon>
        <taxon>Pseudomonadota</taxon>
        <taxon>Alphaproteobacteria</taxon>
        <taxon>Hyphomicrobiales</taxon>
        <taxon>Rhizobiaceae</taxon>
        <taxon>Rhizobium/Agrobacterium group</taxon>
        <taxon>Rhizobium</taxon>
    </lineage>
</organism>
<gene>
    <name evidence="16" type="ORF">ABID08_002108</name>
</gene>
<dbReference type="PROSITE" id="PS50109">
    <property type="entry name" value="HIS_KIN"/>
    <property type="match status" value="1"/>
</dbReference>
<evidence type="ECO:0000256" key="12">
    <source>
        <dbReference type="SAM" id="MobiDB-lite"/>
    </source>
</evidence>
<name>A0ABV2MED5_9HYPH</name>
<feature type="transmembrane region" description="Helical" evidence="13">
    <location>
        <begin position="163"/>
        <end position="186"/>
    </location>
</feature>
<dbReference type="InterPro" id="IPR003660">
    <property type="entry name" value="HAMP_dom"/>
</dbReference>
<evidence type="ECO:0000256" key="2">
    <source>
        <dbReference type="ARBA" id="ARBA00004141"/>
    </source>
</evidence>
<evidence type="ECO:0000259" key="15">
    <source>
        <dbReference type="PROSITE" id="PS50885"/>
    </source>
</evidence>
<dbReference type="PROSITE" id="PS50885">
    <property type="entry name" value="HAMP"/>
    <property type="match status" value="1"/>
</dbReference>
<dbReference type="PANTHER" id="PTHR45436:SF14">
    <property type="entry name" value="SENSOR PROTEIN QSEC"/>
    <property type="match status" value="1"/>
</dbReference>
<evidence type="ECO:0000256" key="7">
    <source>
        <dbReference type="ARBA" id="ARBA00022741"/>
    </source>
</evidence>
<evidence type="ECO:0000313" key="16">
    <source>
        <dbReference type="EMBL" id="MET3754751.1"/>
    </source>
</evidence>
<keyword evidence="7" id="KW-0547">Nucleotide-binding</keyword>
<dbReference type="InterPro" id="IPR036097">
    <property type="entry name" value="HisK_dim/P_sf"/>
</dbReference>
<dbReference type="CDD" id="cd00075">
    <property type="entry name" value="HATPase"/>
    <property type="match status" value="1"/>
</dbReference>
<dbReference type="InterPro" id="IPR003594">
    <property type="entry name" value="HATPase_dom"/>
</dbReference>
<dbReference type="InterPro" id="IPR050428">
    <property type="entry name" value="TCS_sensor_his_kinase"/>
</dbReference>
<dbReference type="Gene3D" id="1.20.5.1040">
    <property type="entry name" value="Sensor protein qsec"/>
    <property type="match status" value="1"/>
</dbReference>
<evidence type="ECO:0000256" key="6">
    <source>
        <dbReference type="ARBA" id="ARBA00022692"/>
    </source>
</evidence>
<dbReference type="SUPFAM" id="SSF55874">
    <property type="entry name" value="ATPase domain of HSP90 chaperone/DNA topoisomerase II/histidine kinase"/>
    <property type="match status" value="1"/>
</dbReference>
<dbReference type="Pfam" id="PF00512">
    <property type="entry name" value="HisKA"/>
    <property type="match status" value="1"/>
</dbReference>
<evidence type="ECO:0000256" key="10">
    <source>
        <dbReference type="ARBA" id="ARBA00022989"/>
    </source>
</evidence>
<evidence type="ECO:0000256" key="5">
    <source>
        <dbReference type="ARBA" id="ARBA00022679"/>
    </source>
</evidence>
<dbReference type="SMART" id="SM00387">
    <property type="entry name" value="HATPase_c"/>
    <property type="match status" value="1"/>
</dbReference>
<evidence type="ECO:0000259" key="14">
    <source>
        <dbReference type="PROSITE" id="PS50109"/>
    </source>
</evidence>
<protein>
    <recommendedName>
        <fullName evidence="3">histidine kinase</fullName>
        <ecNumber evidence="3">2.7.13.3</ecNumber>
    </recommendedName>
</protein>
<evidence type="ECO:0000256" key="4">
    <source>
        <dbReference type="ARBA" id="ARBA00022553"/>
    </source>
</evidence>
<dbReference type="Gene3D" id="3.30.565.10">
    <property type="entry name" value="Histidine kinase-like ATPase, C-terminal domain"/>
    <property type="match status" value="1"/>
</dbReference>
<keyword evidence="13" id="KW-0472">Membrane</keyword>
<keyword evidence="11" id="KW-0902">Two-component regulatory system</keyword>
<keyword evidence="17" id="KW-1185">Reference proteome</keyword>
<accession>A0ABV2MED5</accession>
<dbReference type="PANTHER" id="PTHR45436">
    <property type="entry name" value="SENSOR HISTIDINE KINASE YKOH"/>
    <property type="match status" value="1"/>
</dbReference>
<comment type="catalytic activity">
    <reaction evidence="1">
        <text>ATP + protein L-histidine = ADP + protein N-phospho-L-histidine.</text>
        <dbReference type="EC" id="2.7.13.3"/>
    </reaction>
</comment>
<keyword evidence="4" id="KW-0597">Phosphoprotein</keyword>
<dbReference type="RefSeq" id="WP_168294756.1">
    <property type="nucleotide sequence ID" value="NZ_CP071604.1"/>
</dbReference>
<evidence type="ECO:0000313" key="17">
    <source>
        <dbReference type="Proteomes" id="UP001549077"/>
    </source>
</evidence>
<comment type="caution">
    <text evidence="16">The sequence shown here is derived from an EMBL/GenBank/DDBJ whole genome shotgun (WGS) entry which is preliminary data.</text>
</comment>
<evidence type="ECO:0000256" key="11">
    <source>
        <dbReference type="ARBA" id="ARBA00023012"/>
    </source>
</evidence>
<sequence>MRIGASLQTRLALALGLSVTLLWLAAAAVTAHRLGGQMEEVFDDGLKATAQRILPIARHDLREDHQGRDATDYDDNGEDDDGDGRIGREARYGEDVSFIVREQTGQVLLGSKGADASIFPPFTKRGFLRTATHQLYYDTSFDGKLTIAVAEPLDHRTELSRKMLLGLVLPLIVVIPLSLLAIYLAVRRSLRPVRALRQELANRGAQDLSPVTDSGLPTELLPISAGVNQLLDRLTAAFHAERAFAANAAHELRTPVAGAIAQAQRIRSETKEKLTSQRAAEIETTLKRLMRVSEKLMQLARAEGGRLQSDEPSDLRTVLQMVLQDFARAGEGRISLRVPQAPVLSMLDPDAVGILCRNLIENALKHGALDGKVEVSLQLGGLLSVANDGPILPPDAIDRLMRRFERGNVEIGGSGVGLAIVKAIADRIGADVTIVSPRPARNEGVQVEIKLPVWSPRLSV</sequence>
<evidence type="ECO:0000256" key="9">
    <source>
        <dbReference type="ARBA" id="ARBA00022840"/>
    </source>
</evidence>
<dbReference type="CDD" id="cd00082">
    <property type="entry name" value="HisKA"/>
    <property type="match status" value="1"/>
</dbReference>
<comment type="subcellular location">
    <subcellularLocation>
        <location evidence="2">Membrane</location>
        <topology evidence="2">Multi-pass membrane protein</topology>
    </subcellularLocation>
</comment>
<dbReference type="EC" id="2.7.13.3" evidence="3"/>
<dbReference type="InterPro" id="IPR005467">
    <property type="entry name" value="His_kinase_dom"/>
</dbReference>
<evidence type="ECO:0000256" key="1">
    <source>
        <dbReference type="ARBA" id="ARBA00000085"/>
    </source>
</evidence>
<dbReference type="InterPro" id="IPR003661">
    <property type="entry name" value="HisK_dim/P_dom"/>
</dbReference>
<reference evidence="16 17" key="1">
    <citation type="submission" date="2024-06" db="EMBL/GenBank/DDBJ databases">
        <title>Genomic Encyclopedia of Type Strains, Phase IV (KMG-IV): sequencing the most valuable type-strain genomes for metagenomic binning, comparative biology and taxonomic classification.</title>
        <authorList>
            <person name="Goeker M."/>
        </authorList>
    </citation>
    <scope>NUCLEOTIDE SEQUENCE [LARGE SCALE GENOMIC DNA]</scope>
    <source>
        <strain evidence="16 17">DSM 29288</strain>
    </source>
</reference>
<dbReference type="EMBL" id="JBEPMY010000004">
    <property type="protein sequence ID" value="MET3754751.1"/>
    <property type="molecule type" value="Genomic_DNA"/>
</dbReference>
<keyword evidence="9" id="KW-0067">ATP-binding</keyword>
<dbReference type="SMART" id="SM00388">
    <property type="entry name" value="HisKA"/>
    <property type="match status" value="1"/>
</dbReference>
<dbReference type="InterPro" id="IPR036890">
    <property type="entry name" value="HATPase_C_sf"/>
</dbReference>
<feature type="compositionally biased region" description="Acidic residues" evidence="12">
    <location>
        <begin position="72"/>
        <end position="82"/>
    </location>
</feature>
<dbReference type="GeneID" id="91148456"/>
<dbReference type="Pfam" id="PF02518">
    <property type="entry name" value="HATPase_c"/>
    <property type="match status" value="1"/>
</dbReference>
<evidence type="ECO:0000256" key="3">
    <source>
        <dbReference type="ARBA" id="ARBA00012438"/>
    </source>
</evidence>
<dbReference type="GO" id="GO:0004673">
    <property type="term" value="F:protein histidine kinase activity"/>
    <property type="evidence" value="ECO:0007669"/>
    <property type="project" value="UniProtKB-EC"/>
</dbReference>
<feature type="region of interest" description="Disordered" evidence="12">
    <location>
        <begin position="64"/>
        <end position="86"/>
    </location>
</feature>
<dbReference type="Proteomes" id="UP001549077">
    <property type="component" value="Unassembled WGS sequence"/>
</dbReference>
<dbReference type="Gene3D" id="1.10.287.130">
    <property type="match status" value="1"/>
</dbReference>
<keyword evidence="8 16" id="KW-0418">Kinase</keyword>
<keyword evidence="5 16" id="KW-0808">Transferase</keyword>
<proteinExistence type="predicted"/>
<evidence type="ECO:0000256" key="8">
    <source>
        <dbReference type="ARBA" id="ARBA00022777"/>
    </source>
</evidence>
<feature type="domain" description="HAMP" evidence="15">
    <location>
        <begin position="187"/>
        <end position="239"/>
    </location>
</feature>
<keyword evidence="10 13" id="KW-1133">Transmembrane helix</keyword>
<keyword evidence="6 13" id="KW-0812">Transmembrane</keyword>